<evidence type="ECO:0000256" key="1">
    <source>
        <dbReference type="SAM" id="Coils"/>
    </source>
</evidence>
<sequence length="622" mass="71936">MAFAEYLDSDHADFDNNSKWPRRLLHVPTMTSYKWQPGNVYGGRKEPPYIALSYTWGRFQVREEDSRDFPQLQPLKIHGVPWEIPRINPKTHFRVDEFETVIRETMKTAERVYVFDEWKKETMRTKGLATRVKREISAFIERWRWEYEFLWLDIACIDQRKTSIQMAEIGRQARIFQNSKHAYAWLSTLVHTNLGTLLSDLEEAVSELQNERYNKKRSDFDSRPWISKALQALRVLTDDPWFTSLWTLQEAFQCNHAIILSRDGKVSCNASLIELKSWTLNHLFRLVNDFVMWTERTTSSRAEPEHTQLLTCIHETGLAALWYNNPMGLLGIANHRKCTKEEDRVYGIMQVFGSDFKVGKAKEKVDHQRTYSLPELEDELGAAILTLYPILSQMHVYLAAPALGKGWCVRGNSAVPSIVERGDMFGWNCGTRIDVNIPIAAHSLCELSTGEMDGQVWGYLSGRACDFRALQAAWFDADQSDVSKRIQKSGWRMHHCSIQSIHMIALDRETCLGPPPERFQVLNVISVQNQTSQHDLASWIAERSRELTLKVFLLGGCEFGEESFNICMIMNKEQEGTNHYWRRVGICVWLTSHLMTGVVDHPLGPLLRGESIHWEQIEGWFG</sequence>
<feature type="domain" description="Heterokaryon incompatibility" evidence="2">
    <location>
        <begin position="49"/>
        <end position="250"/>
    </location>
</feature>
<protein>
    <recommendedName>
        <fullName evidence="2">Heterokaryon incompatibility domain-containing protein</fullName>
    </recommendedName>
</protein>
<accession>A0A3D8QK57</accession>
<dbReference type="InterPro" id="IPR010730">
    <property type="entry name" value="HET"/>
</dbReference>
<evidence type="ECO:0000313" key="3">
    <source>
        <dbReference type="EMBL" id="RDW62195.1"/>
    </source>
</evidence>
<gene>
    <name evidence="3" type="ORF">BP6252_11628</name>
</gene>
<keyword evidence="1" id="KW-0175">Coiled coil</keyword>
<evidence type="ECO:0000259" key="2">
    <source>
        <dbReference type="Pfam" id="PF06985"/>
    </source>
</evidence>
<reference evidence="3 4" key="1">
    <citation type="journal article" date="2018" name="IMA Fungus">
        <title>IMA Genome-F 9: Draft genome sequence of Annulohypoxylon stygium, Aspergillus mulundensis, Berkeleyomyces basicola (syn. Thielaviopsis basicola), Ceratocystis smalleyi, two Cercospora beticola strains, Coleophoma cylindrospora, Fusarium fracticaudum, Phialophora cf. hyalina, and Morchella septimelata.</title>
        <authorList>
            <person name="Wingfield B.D."/>
            <person name="Bills G.F."/>
            <person name="Dong Y."/>
            <person name="Huang W."/>
            <person name="Nel W.J."/>
            <person name="Swalarsk-Parry B.S."/>
            <person name="Vaghefi N."/>
            <person name="Wilken P.M."/>
            <person name="An Z."/>
            <person name="de Beer Z.W."/>
            <person name="De Vos L."/>
            <person name="Chen L."/>
            <person name="Duong T.A."/>
            <person name="Gao Y."/>
            <person name="Hammerbacher A."/>
            <person name="Kikkert J.R."/>
            <person name="Li Y."/>
            <person name="Li H."/>
            <person name="Li K."/>
            <person name="Li Q."/>
            <person name="Liu X."/>
            <person name="Ma X."/>
            <person name="Naidoo K."/>
            <person name="Pethybridge S.J."/>
            <person name="Sun J."/>
            <person name="Steenkamp E.T."/>
            <person name="van der Nest M.A."/>
            <person name="van Wyk S."/>
            <person name="Wingfield M.J."/>
            <person name="Xiong C."/>
            <person name="Yue Q."/>
            <person name="Zhang X."/>
        </authorList>
    </citation>
    <scope>NUCLEOTIDE SEQUENCE [LARGE SCALE GENOMIC DNA]</scope>
    <source>
        <strain evidence="3 4">BP6252</strain>
    </source>
</reference>
<dbReference type="PANTHER" id="PTHR24148:SF73">
    <property type="entry name" value="HET DOMAIN PROTEIN (AFU_ORTHOLOGUE AFUA_8G01020)"/>
    <property type="match status" value="1"/>
</dbReference>
<dbReference type="STRING" id="1849047.A0A3D8QK57"/>
<feature type="coiled-coil region" evidence="1">
    <location>
        <begin position="191"/>
        <end position="218"/>
    </location>
</feature>
<organism evidence="3 4">
    <name type="scientific">Coleophoma cylindrospora</name>
    <dbReference type="NCBI Taxonomy" id="1849047"/>
    <lineage>
        <taxon>Eukaryota</taxon>
        <taxon>Fungi</taxon>
        <taxon>Dikarya</taxon>
        <taxon>Ascomycota</taxon>
        <taxon>Pezizomycotina</taxon>
        <taxon>Leotiomycetes</taxon>
        <taxon>Helotiales</taxon>
        <taxon>Dermateaceae</taxon>
        <taxon>Coleophoma</taxon>
    </lineage>
</organism>
<dbReference type="OrthoDB" id="3564371at2759"/>
<dbReference type="AlphaFoldDB" id="A0A3D8QK57"/>
<dbReference type="InterPro" id="IPR052895">
    <property type="entry name" value="HetReg/Transcr_Mod"/>
</dbReference>
<dbReference type="Proteomes" id="UP000256645">
    <property type="component" value="Unassembled WGS sequence"/>
</dbReference>
<keyword evidence="4" id="KW-1185">Reference proteome</keyword>
<evidence type="ECO:0000313" key="4">
    <source>
        <dbReference type="Proteomes" id="UP000256645"/>
    </source>
</evidence>
<proteinExistence type="predicted"/>
<dbReference type="Pfam" id="PF06985">
    <property type="entry name" value="HET"/>
    <property type="match status" value="1"/>
</dbReference>
<comment type="caution">
    <text evidence="3">The sequence shown here is derived from an EMBL/GenBank/DDBJ whole genome shotgun (WGS) entry which is preliminary data.</text>
</comment>
<dbReference type="EMBL" id="PDLM01000014">
    <property type="protein sequence ID" value="RDW62195.1"/>
    <property type="molecule type" value="Genomic_DNA"/>
</dbReference>
<name>A0A3D8QK57_9HELO</name>
<dbReference type="PANTHER" id="PTHR24148">
    <property type="entry name" value="ANKYRIN REPEAT DOMAIN-CONTAINING PROTEIN 39 HOMOLOG-RELATED"/>
    <property type="match status" value="1"/>
</dbReference>